<gene>
    <name evidence="4" type="ORF">IAD20_03895</name>
</gene>
<evidence type="ECO:0000313" key="4">
    <source>
        <dbReference type="EMBL" id="HIU53205.1"/>
    </source>
</evidence>
<evidence type="ECO:0000256" key="1">
    <source>
        <dbReference type="ARBA" id="ARBA00008007"/>
    </source>
</evidence>
<dbReference type="SUPFAM" id="SSF53271">
    <property type="entry name" value="PRTase-like"/>
    <property type="match status" value="1"/>
</dbReference>
<dbReference type="PANTHER" id="PTHR47505:SF1">
    <property type="entry name" value="DNA UTILIZATION PROTEIN YHGH"/>
    <property type="match status" value="1"/>
</dbReference>
<comment type="caution">
    <text evidence="4">The sequence shown here is derived from an EMBL/GenBank/DDBJ whole genome shotgun (WGS) entry which is preliminary data.</text>
</comment>
<feature type="domain" description="Double zinc ribbon" evidence="3">
    <location>
        <begin position="8"/>
        <end position="68"/>
    </location>
</feature>
<evidence type="ECO:0000313" key="5">
    <source>
        <dbReference type="Proteomes" id="UP000824107"/>
    </source>
</evidence>
<dbReference type="PANTHER" id="PTHR47505">
    <property type="entry name" value="DNA UTILIZATION PROTEIN YHGH"/>
    <property type="match status" value="1"/>
</dbReference>
<reference evidence="4" key="1">
    <citation type="submission" date="2020-10" db="EMBL/GenBank/DDBJ databases">
        <authorList>
            <person name="Gilroy R."/>
        </authorList>
    </citation>
    <scope>NUCLEOTIDE SEQUENCE</scope>
    <source>
        <strain evidence="4">ChiW3-316</strain>
    </source>
</reference>
<accession>A0A9D1M3Z0</accession>
<sequence>MHPVFQKIIDLLLPPRCLKCGKILGTGGGLCPDCFNEITFIAKPYCSRCGNPLPAQARGREMLCGHCLADSRSPFRLSRSAVYYDEYSKPLILNFKFRDHTENASLLARWMWLGGKDIFAAGVDVIVPIPLHYTRLIKRRYNQSALLAGELGRLCGVPVDVRAVVRHRKTKPQVEFSGHERVKNVKNAFSVKYPAVLKGRRVLLLDDVMTTGSTLRECAKAILKAGAVSVDALTVARVIK</sequence>
<dbReference type="InterPro" id="IPR029057">
    <property type="entry name" value="PRTase-like"/>
</dbReference>
<evidence type="ECO:0000259" key="2">
    <source>
        <dbReference type="Pfam" id="PF00156"/>
    </source>
</evidence>
<dbReference type="AlphaFoldDB" id="A0A9D1M3Z0"/>
<dbReference type="Proteomes" id="UP000824107">
    <property type="component" value="Unassembled WGS sequence"/>
</dbReference>
<reference evidence="4" key="2">
    <citation type="journal article" date="2021" name="PeerJ">
        <title>Extensive microbial diversity within the chicken gut microbiome revealed by metagenomics and culture.</title>
        <authorList>
            <person name="Gilroy R."/>
            <person name="Ravi A."/>
            <person name="Getino M."/>
            <person name="Pursley I."/>
            <person name="Horton D.L."/>
            <person name="Alikhan N.F."/>
            <person name="Baker D."/>
            <person name="Gharbi K."/>
            <person name="Hall N."/>
            <person name="Watson M."/>
            <person name="Adriaenssens E.M."/>
            <person name="Foster-Nyarko E."/>
            <person name="Jarju S."/>
            <person name="Secka A."/>
            <person name="Antonio M."/>
            <person name="Oren A."/>
            <person name="Chaudhuri R.R."/>
            <person name="La Ragione R."/>
            <person name="Hildebrand F."/>
            <person name="Pallen M.J."/>
        </authorList>
    </citation>
    <scope>NUCLEOTIDE SEQUENCE</scope>
    <source>
        <strain evidence="4">ChiW3-316</strain>
    </source>
</reference>
<proteinExistence type="inferred from homology"/>
<comment type="similarity">
    <text evidence="1">Belongs to the ComF/GntX family.</text>
</comment>
<evidence type="ECO:0000259" key="3">
    <source>
        <dbReference type="Pfam" id="PF18912"/>
    </source>
</evidence>
<dbReference type="CDD" id="cd06223">
    <property type="entry name" value="PRTases_typeI"/>
    <property type="match status" value="1"/>
</dbReference>
<feature type="domain" description="Phosphoribosyltransferase" evidence="2">
    <location>
        <begin position="147"/>
        <end position="236"/>
    </location>
</feature>
<name>A0A9D1M3Z0_9PROT</name>
<protein>
    <submittedName>
        <fullName evidence="4">ComF family protein</fullName>
    </submittedName>
</protein>
<dbReference type="InterPro" id="IPR000836">
    <property type="entry name" value="PRTase_dom"/>
</dbReference>
<dbReference type="InterPro" id="IPR044005">
    <property type="entry name" value="DZR_2"/>
</dbReference>
<dbReference type="EMBL" id="DVNC01000028">
    <property type="protein sequence ID" value="HIU53205.1"/>
    <property type="molecule type" value="Genomic_DNA"/>
</dbReference>
<dbReference type="Pfam" id="PF00156">
    <property type="entry name" value="Pribosyltran"/>
    <property type="match status" value="1"/>
</dbReference>
<dbReference type="InterPro" id="IPR051910">
    <property type="entry name" value="ComF/GntX_DNA_util-trans"/>
</dbReference>
<dbReference type="Gene3D" id="3.40.50.2020">
    <property type="match status" value="1"/>
</dbReference>
<organism evidence="4 5">
    <name type="scientific">Candidatus Scatocola faecipullorum</name>
    <dbReference type="NCBI Taxonomy" id="2840917"/>
    <lineage>
        <taxon>Bacteria</taxon>
        <taxon>Pseudomonadati</taxon>
        <taxon>Pseudomonadota</taxon>
        <taxon>Alphaproteobacteria</taxon>
        <taxon>Rhodospirillales</taxon>
        <taxon>Rhodospirillaceae</taxon>
        <taxon>Rhodospirillaceae incertae sedis</taxon>
        <taxon>Candidatus Scatocola</taxon>
    </lineage>
</organism>
<dbReference type="Pfam" id="PF18912">
    <property type="entry name" value="DZR_2"/>
    <property type="match status" value="1"/>
</dbReference>